<evidence type="ECO:0000313" key="3">
    <source>
        <dbReference type="EMBL" id="THW16551.1"/>
    </source>
</evidence>
<evidence type="ECO:0000313" key="4">
    <source>
        <dbReference type="Proteomes" id="UP000308014"/>
    </source>
</evidence>
<gene>
    <name evidence="3" type="ORF">D6D24_04378</name>
</gene>
<evidence type="ECO:0000256" key="1">
    <source>
        <dbReference type="SAM" id="MobiDB-lite"/>
    </source>
</evidence>
<sequence length="125" mass="14120">MDGPGSSPKRSSEQHPELFPPLLGVPWKGLAGRDDWLDFEYSSMFIVTDVTYILAFVSLLIQDKKSMPIDLEFGAYSIRLQAVLSERARALQTPVSETRGQWTHKEGSYTRRQRGPVDDFESSVV</sequence>
<evidence type="ECO:0000256" key="2">
    <source>
        <dbReference type="SAM" id="Phobius"/>
    </source>
</evidence>
<keyword evidence="2" id="KW-1133">Transmembrane helix</keyword>
<protein>
    <submittedName>
        <fullName evidence="3">Uncharacterized protein</fullName>
    </submittedName>
</protein>
<proteinExistence type="predicted"/>
<dbReference type="AlphaFoldDB" id="A0A4S8VXA1"/>
<comment type="caution">
    <text evidence="3">The sequence shown here is derived from an EMBL/GenBank/DDBJ whole genome shotgun (WGS) entry which is preliminary data.</text>
</comment>
<keyword evidence="2" id="KW-0472">Membrane</keyword>
<organism evidence="3 4">
    <name type="scientific">Aureobasidium pullulans</name>
    <name type="common">Black yeast</name>
    <name type="synonym">Pullularia pullulans</name>
    <dbReference type="NCBI Taxonomy" id="5580"/>
    <lineage>
        <taxon>Eukaryota</taxon>
        <taxon>Fungi</taxon>
        <taxon>Dikarya</taxon>
        <taxon>Ascomycota</taxon>
        <taxon>Pezizomycotina</taxon>
        <taxon>Dothideomycetes</taxon>
        <taxon>Dothideomycetidae</taxon>
        <taxon>Dothideales</taxon>
        <taxon>Saccotheciaceae</taxon>
        <taxon>Aureobasidium</taxon>
    </lineage>
</organism>
<feature type="transmembrane region" description="Helical" evidence="2">
    <location>
        <begin position="41"/>
        <end position="61"/>
    </location>
</feature>
<reference evidence="3 4" key="1">
    <citation type="submission" date="2018-10" db="EMBL/GenBank/DDBJ databases">
        <title>Fifty Aureobasidium pullulans genomes reveal a recombining polyextremotolerant generalist.</title>
        <authorList>
            <person name="Gostincar C."/>
            <person name="Turk M."/>
            <person name="Zajc J."/>
            <person name="Gunde-Cimerman N."/>
        </authorList>
    </citation>
    <scope>NUCLEOTIDE SEQUENCE [LARGE SCALE GENOMIC DNA]</scope>
    <source>
        <strain evidence="3 4">EXF-11318</strain>
    </source>
</reference>
<name>A0A4S8VXA1_AURPU</name>
<dbReference type="EMBL" id="QZAJ01000130">
    <property type="protein sequence ID" value="THW16551.1"/>
    <property type="molecule type" value="Genomic_DNA"/>
</dbReference>
<keyword evidence="2" id="KW-0812">Transmembrane</keyword>
<feature type="region of interest" description="Disordered" evidence="1">
    <location>
        <begin position="93"/>
        <end position="125"/>
    </location>
</feature>
<accession>A0A4S8VXA1</accession>
<dbReference type="Proteomes" id="UP000308014">
    <property type="component" value="Unassembled WGS sequence"/>
</dbReference>